<dbReference type="Pfam" id="PF00685">
    <property type="entry name" value="Sulfotransfer_1"/>
    <property type="match status" value="1"/>
</dbReference>
<sequence>MEGKDQEEVAEWGVTSTPTLPSVMGTGVVIVCTATGALQIMTMGAVHLHHDNIQDLEVGDPPLGFLKNLEDSCDRLSCSSCSCFCANLLLCKGPFEYVKGSKNPCWHSAAGRLSCVPYFYLAGVSKSGTSDIFQRISHHPDVIVSHKEHHWFDRHRYYSRNLDDNSSFEWYLERFRNVTQAIQRDLLTSSFSKKITGDGSPSYFYDSLQWQRYPGNENCTEPRMLLPHHIRHLYHEARIILSFRHPVSRLYSRFLYDHRKDNSSETFHSWVVDGLAKYLQCFRRWSLRHCAYNRSLAQTVQLRINENLYPVLMEDWLRVFPRQQLLLIRFEDYCRNMSHVLSRIFTFLDLAPLNDTEMTKIASTEKIKNKGTGYKSAGLMLAKTAHILQEFYQPFIRRFARLVGDDSYLWTDVTISHQ</sequence>
<dbReference type="OrthoDB" id="526228at2759"/>
<dbReference type="InterPro" id="IPR052654">
    <property type="entry name" value="CS_Sulfotransferase"/>
</dbReference>
<accession>A0A2T7PGJ0</accession>
<gene>
    <name evidence="2" type="ORF">C0Q70_07973</name>
</gene>
<dbReference type="Gene3D" id="3.40.50.300">
    <property type="entry name" value="P-loop containing nucleotide triphosphate hydrolases"/>
    <property type="match status" value="1"/>
</dbReference>
<dbReference type="PANTHER" id="PTHR15723">
    <property type="entry name" value="CARBOHYDRATE SULFOTRANSFERASE 15"/>
    <property type="match status" value="1"/>
</dbReference>
<protein>
    <recommendedName>
        <fullName evidence="1">Sulfotransferase domain-containing protein</fullName>
    </recommendedName>
</protein>
<dbReference type="Proteomes" id="UP000245119">
    <property type="component" value="Linkage Group LG4"/>
</dbReference>
<dbReference type="EMBL" id="PZQS01000004">
    <property type="protein sequence ID" value="PVD32533.1"/>
    <property type="molecule type" value="Genomic_DNA"/>
</dbReference>
<evidence type="ECO:0000313" key="2">
    <source>
        <dbReference type="EMBL" id="PVD32533.1"/>
    </source>
</evidence>
<dbReference type="InterPro" id="IPR000863">
    <property type="entry name" value="Sulfotransferase_dom"/>
</dbReference>
<dbReference type="GO" id="GO:0019319">
    <property type="term" value="P:hexose biosynthetic process"/>
    <property type="evidence" value="ECO:0007669"/>
    <property type="project" value="TreeGrafter"/>
</dbReference>
<dbReference type="STRING" id="400727.A0A2T7PGJ0"/>
<feature type="domain" description="Sulfotransferase" evidence="1">
    <location>
        <begin position="121"/>
        <end position="364"/>
    </location>
</feature>
<dbReference type="GO" id="GO:0050659">
    <property type="term" value="F:N-acetylgalactosamine 4-sulfate 6-O-sulfotransferase activity"/>
    <property type="evidence" value="ECO:0007669"/>
    <property type="project" value="TreeGrafter"/>
</dbReference>
<reference evidence="2 3" key="1">
    <citation type="submission" date="2018-04" db="EMBL/GenBank/DDBJ databases">
        <title>The genome of golden apple snail Pomacea canaliculata provides insight into stress tolerance and invasive adaptation.</title>
        <authorList>
            <person name="Liu C."/>
            <person name="Liu B."/>
            <person name="Ren Y."/>
            <person name="Zhang Y."/>
            <person name="Wang H."/>
            <person name="Li S."/>
            <person name="Jiang F."/>
            <person name="Yin L."/>
            <person name="Zhang G."/>
            <person name="Qian W."/>
            <person name="Fan W."/>
        </authorList>
    </citation>
    <scope>NUCLEOTIDE SEQUENCE [LARGE SCALE GENOMIC DNA]</scope>
    <source>
        <strain evidence="2">SZHN2017</strain>
        <tissue evidence="2">Muscle</tissue>
    </source>
</reference>
<dbReference type="AlphaFoldDB" id="A0A2T7PGJ0"/>
<dbReference type="SUPFAM" id="SSF52540">
    <property type="entry name" value="P-loop containing nucleoside triphosphate hydrolases"/>
    <property type="match status" value="1"/>
</dbReference>
<keyword evidence="3" id="KW-1185">Reference proteome</keyword>
<evidence type="ECO:0000259" key="1">
    <source>
        <dbReference type="Pfam" id="PF00685"/>
    </source>
</evidence>
<dbReference type="PANTHER" id="PTHR15723:SF0">
    <property type="entry name" value="CARBOHYDRATE SULFOTRANSFERASE 15"/>
    <property type="match status" value="1"/>
</dbReference>
<name>A0A2T7PGJ0_POMCA</name>
<comment type="caution">
    <text evidence="2">The sequence shown here is derived from an EMBL/GenBank/DDBJ whole genome shotgun (WGS) entry which is preliminary data.</text>
</comment>
<organism evidence="2 3">
    <name type="scientific">Pomacea canaliculata</name>
    <name type="common">Golden apple snail</name>
    <dbReference type="NCBI Taxonomy" id="400727"/>
    <lineage>
        <taxon>Eukaryota</taxon>
        <taxon>Metazoa</taxon>
        <taxon>Spiralia</taxon>
        <taxon>Lophotrochozoa</taxon>
        <taxon>Mollusca</taxon>
        <taxon>Gastropoda</taxon>
        <taxon>Caenogastropoda</taxon>
        <taxon>Architaenioglossa</taxon>
        <taxon>Ampullarioidea</taxon>
        <taxon>Ampullariidae</taxon>
        <taxon>Pomacea</taxon>
    </lineage>
</organism>
<evidence type="ECO:0000313" key="3">
    <source>
        <dbReference type="Proteomes" id="UP000245119"/>
    </source>
</evidence>
<dbReference type="InterPro" id="IPR027417">
    <property type="entry name" value="P-loop_NTPase"/>
</dbReference>
<proteinExistence type="predicted"/>